<evidence type="ECO:0000313" key="3">
    <source>
        <dbReference type="Proteomes" id="UP000324629"/>
    </source>
</evidence>
<dbReference type="InterPro" id="IPR019129">
    <property type="entry name" value="Folate-sensitive_fs_Fra10Ac1"/>
</dbReference>
<dbReference type="Pfam" id="PF09725">
    <property type="entry name" value="Fra10Ac1"/>
    <property type="match status" value="1"/>
</dbReference>
<keyword evidence="3" id="KW-1185">Reference proteome</keyword>
<sequence length="176" mass="20350">MSGYTGSRSFQFNLQDVSRARRSLTNLPCHNQITLLERKSERLAKRYWDKLFKEYCLVDLSRFKENKVNSLAGAFNVQLDQTVVYVVGKRRDVTRRSAQSTDSCRQSTTEHSDNSQAEQTDDSSESSATKRAKRSPTDSMNQTSIWRDPRQCRGVQSNAPRTQEEEFDEYFADMLL</sequence>
<dbReference type="Proteomes" id="UP000324629">
    <property type="component" value="Unassembled WGS sequence"/>
</dbReference>
<gene>
    <name evidence="2" type="ORF">DEA37_0011700</name>
</gene>
<feature type="region of interest" description="Disordered" evidence="1">
    <location>
        <begin position="96"/>
        <end position="170"/>
    </location>
</feature>
<evidence type="ECO:0000256" key="1">
    <source>
        <dbReference type="SAM" id="MobiDB-lite"/>
    </source>
</evidence>
<comment type="caution">
    <text evidence="2">The sequence shown here is derived from an EMBL/GenBank/DDBJ whole genome shotgun (WGS) entry which is preliminary data.</text>
</comment>
<dbReference type="AlphaFoldDB" id="A0A5J4NWS7"/>
<name>A0A5J4NWS7_9TREM</name>
<proteinExistence type="predicted"/>
<protein>
    <submittedName>
        <fullName evidence="2">Uncharacterized protein</fullName>
    </submittedName>
</protein>
<dbReference type="EMBL" id="QNGE01000559">
    <property type="protein sequence ID" value="KAA3680013.1"/>
    <property type="molecule type" value="Genomic_DNA"/>
</dbReference>
<organism evidence="2 3">
    <name type="scientific">Paragonimus westermani</name>
    <dbReference type="NCBI Taxonomy" id="34504"/>
    <lineage>
        <taxon>Eukaryota</taxon>
        <taxon>Metazoa</taxon>
        <taxon>Spiralia</taxon>
        <taxon>Lophotrochozoa</taxon>
        <taxon>Platyhelminthes</taxon>
        <taxon>Trematoda</taxon>
        <taxon>Digenea</taxon>
        <taxon>Plagiorchiida</taxon>
        <taxon>Troglotremata</taxon>
        <taxon>Troglotrematidae</taxon>
        <taxon>Paragonimus</taxon>
    </lineage>
</organism>
<accession>A0A5J4NWS7</accession>
<feature type="compositionally biased region" description="Polar residues" evidence="1">
    <location>
        <begin position="96"/>
        <end position="107"/>
    </location>
</feature>
<reference evidence="2 3" key="1">
    <citation type="journal article" date="2019" name="Gigascience">
        <title>Whole-genome sequence of the oriental lung fluke Paragonimus westermani.</title>
        <authorList>
            <person name="Oey H."/>
            <person name="Zakrzewski M."/>
            <person name="Narain K."/>
            <person name="Devi K.R."/>
            <person name="Agatsuma T."/>
            <person name="Nawaratna S."/>
            <person name="Gobert G.N."/>
            <person name="Jones M.K."/>
            <person name="Ragan M.A."/>
            <person name="McManus D.P."/>
            <person name="Krause L."/>
        </authorList>
    </citation>
    <scope>NUCLEOTIDE SEQUENCE [LARGE SCALE GENOMIC DNA]</scope>
    <source>
        <strain evidence="2 3">IND2009</strain>
    </source>
</reference>
<evidence type="ECO:0000313" key="2">
    <source>
        <dbReference type="EMBL" id="KAA3680013.1"/>
    </source>
</evidence>